<dbReference type="SUPFAM" id="SSF56752">
    <property type="entry name" value="D-aminoacid aminotransferase-like PLP-dependent enzymes"/>
    <property type="match status" value="1"/>
</dbReference>
<dbReference type="InParanoid" id="A0A166BL21"/>
<feature type="modified residue" description="N6-(pyridoxal phosphate)lysine" evidence="8">
    <location>
        <position position="238"/>
    </location>
</feature>
<comment type="cofactor">
    <cofactor evidence="1 10">
        <name>pyridoxal 5'-phosphate</name>
        <dbReference type="ChEBI" id="CHEBI:597326"/>
    </cofactor>
</comment>
<comment type="catalytic activity">
    <reaction evidence="11">
        <text>L-isoleucine + 2-oxoglutarate = (S)-3-methyl-2-oxopentanoate + L-glutamate</text>
        <dbReference type="Rhea" id="RHEA:24801"/>
        <dbReference type="ChEBI" id="CHEBI:16810"/>
        <dbReference type="ChEBI" id="CHEBI:29985"/>
        <dbReference type="ChEBI" id="CHEBI:35146"/>
        <dbReference type="ChEBI" id="CHEBI:58045"/>
        <dbReference type="EC" id="2.6.1.42"/>
    </reaction>
</comment>
<dbReference type="PIRSF" id="PIRSF006468">
    <property type="entry name" value="BCAT1"/>
    <property type="match status" value="1"/>
</dbReference>
<dbReference type="Gene3D" id="3.20.10.10">
    <property type="entry name" value="D-amino Acid Aminotransferase, subunit A, domain 2"/>
    <property type="match status" value="1"/>
</dbReference>
<dbReference type="NCBIfam" id="NF009897">
    <property type="entry name" value="PRK13357.1"/>
    <property type="match status" value="1"/>
</dbReference>
<evidence type="ECO:0000256" key="8">
    <source>
        <dbReference type="PIRSR" id="PIRSR006468-1"/>
    </source>
</evidence>
<comment type="catalytic activity">
    <reaction evidence="11">
        <text>L-valine + 2-oxoglutarate = 3-methyl-2-oxobutanoate + L-glutamate</text>
        <dbReference type="Rhea" id="RHEA:24813"/>
        <dbReference type="ChEBI" id="CHEBI:11851"/>
        <dbReference type="ChEBI" id="CHEBI:16810"/>
        <dbReference type="ChEBI" id="CHEBI:29985"/>
        <dbReference type="ChEBI" id="CHEBI:57762"/>
        <dbReference type="EC" id="2.6.1.42"/>
    </reaction>
</comment>
<evidence type="ECO:0000256" key="7">
    <source>
        <dbReference type="ARBA" id="ARBA00023304"/>
    </source>
</evidence>
<evidence type="ECO:0000256" key="9">
    <source>
        <dbReference type="RuleBase" id="RU004106"/>
    </source>
</evidence>
<comment type="catalytic activity">
    <reaction evidence="11">
        <text>L-leucine + 2-oxoglutarate = 4-methyl-2-oxopentanoate + L-glutamate</text>
        <dbReference type="Rhea" id="RHEA:18321"/>
        <dbReference type="ChEBI" id="CHEBI:16810"/>
        <dbReference type="ChEBI" id="CHEBI:17865"/>
        <dbReference type="ChEBI" id="CHEBI:29985"/>
        <dbReference type="ChEBI" id="CHEBI:57427"/>
        <dbReference type="EC" id="2.6.1.42"/>
    </reaction>
</comment>
<dbReference type="EMBL" id="KV425890">
    <property type="protein sequence ID" value="KZW02090.1"/>
    <property type="molecule type" value="Genomic_DNA"/>
</dbReference>
<dbReference type="Gene3D" id="3.30.470.10">
    <property type="match status" value="1"/>
</dbReference>
<dbReference type="AlphaFoldDB" id="A0A166BL21"/>
<dbReference type="InterPro" id="IPR018300">
    <property type="entry name" value="Aminotrans_IV_CS"/>
</dbReference>
<dbReference type="FunCoup" id="A0A166BL21">
    <property type="interactions" value="413"/>
</dbReference>
<evidence type="ECO:0000313" key="13">
    <source>
        <dbReference type="Proteomes" id="UP000077266"/>
    </source>
</evidence>
<sequence length="413" mass="44695">MSLSSLALRWSARRAPLIARATTLCARYNSTYTPQTAALADIDPSRLKVTKRTDLKPQPDLEGLAFGRVFTDHMLTIPWTAESGWDAPQITPYGPLHLEPSSTVLHYAQTLFEGMKAYKNAEGKVTLFRPDMNMKRMITSASRIALPTFNGDALLDLIKQLIRLDAHWIPERPGYSLYIRPTLIGTQRAIGVGPPDEALLFVILSPVGPYYKTGFKPVALHATTEYSRAAPGGTGAFKLGANYAPGVVPQREAAVHGYSQNLWLHGPEHYLTEVGTMNMFVAIRNAQGVAELITPPLDGMILPGVTRDSVLSIAREHASGAHKISGLPDQLIVSERPVTMPEVKQALKDGALLELFGAGTAAIISPVDRVGYLGDDLIIPTGPDGLGPLSKPILAEIQGRQRGEIPSSWSVAV</sequence>
<dbReference type="GO" id="GO:0052656">
    <property type="term" value="F:L-isoleucine-2-oxoglutarate transaminase activity"/>
    <property type="evidence" value="ECO:0007669"/>
    <property type="project" value="RHEA"/>
</dbReference>
<evidence type="ECO:0000313" key="12">
    <source>
        <dbReference type="EMBL" id="KZW02090.1"/>
    </source>
</evidence>
<keyword evidence="7 11" id="KW-0100">Branched-chain amino acid biosynthesis</keyword>
<dbReference type="InterPro" id="IPR033939">
    <property type="entry name" value="BCAT_family"/>
</dbReference>
<evidence type="ECO:0000256" key="10">
    <source>
        <dbReference type="RuleBase" id="RU004516"/>
    </source>
</evidence>
<keyword evidence="6 10" id="KW-0663">Pyridoxal phosphate</keyword>
<evidence type="ECO:0000256" key="2">
    <source>
        <dbReference type="ARBA" id="ARBA00009320"/>
    </source>
</evidence>
<dbReference type="InterPro" id="IPR005786">
    <property type="entry name" value="B_amino_transII"/>
</dbReference>
<dbReference type="InterPro" id="IPR036038">
    <property type="entry name" value="Aminotransferase-like"/>
</dbReference>
<keyword evidence="4 11" id="KW-0028">Amino-acid biosynthesis</keyword>
<evidence type="ECO:0000256" key="6">
    <source>
        <dbReference type="ARBA" id="ARBA00022898"/>
    </source>
</evidence>
<keyword evidence="5 11" id="KW-0808">Transferase</keyword>
<organism evidence="12 13">
    <name type="scientific">Exidia glandulosa HHB12029</name>
    <dbReference type="NCBI Taxonomy" id="1314781"/>
    <lineage>
        <taxon>Eukaryota</taxon>
        <taxon>Fungi</taxon>
        <taxon>Dikarya</taxon>
        <taxon>Basidiomycota</taxon>
        <taxon>Agaricomycotina</taxon>
        <taxon>Agaricomycetes</taxon>
        <taxon>Auriculariales</taxon>
        <taxon>Exidiaceae</taxon>
        <taxon>Exidia</taxon>
    </lineage>
</organism>
<keyword evidence="3 11" id="KW-0032">Aminotransferase</keyword>
<dbReference type="Proteomes" id="UP000077266">
    <property type="component" value="Unassembled WGS sequence"/>
</dbReference>
<gene>
    <name evidence="12" type="ORF">EXIGLDRAFT_512632</name>
</gene>
<dbReference type="FunFam" id="3.30.470.10:FF:000005">
    <property type="entry name" value="Branched-chain-amino-acid aminotransferase"/>
    <property type="match status" value="1"/>
</dbReference>
<dbReference type="GO" id="GO:0009098">
    <property type="term" value="P:L-leucine biosynthetic process"/>
    <property type="evidence" value="ECO:0007669"/>
    <property type="project" value="TreeGrafter"/>
</dbReference>
<evidence type="ECO:0000256" key="4">
    <source>
        <dbReference type="ARBA" id="ARBA00022605"/>
    </source>
</evidence>
<dbReference type="EC" id="2.6.1.42" evidence="11"/>
<dbReference type="NCBIfam" id="TIGR01123">
    <property type="entry name" value="ilvE_II"/>
    <property type="match status" value="1"/>
</dbReference>
<dbReference type="InterPro" id="IPR043131">
    <property type="entry name" value="BCAT-like_N"/>
</dbReference>
<dbReference type="GO" id="GO:0052655">
    <property type="term" value="F:L-valine-2-oxoglutarate transaminase activity"/>
    <property type="evidence" value="ECO:0007669"/>
    <property type="project" value="RHEA"/>
</dbReference>
<dbReference type="GO" id="GO:0005739">
    <property type="term" value="C:mitochondrion"/>
    <property type="evidence" value="ECO:0007669"/>
    <property type="project" value="TreeGrafter"/>
</dbReference>
<dbReference type="GO" id="GO:0052654">
    <property type="term" value="F:L-leucine-2-oxoglutarate transaminase activity"/>
    <property type="evidence" value="ECO:0007669"/>
    <property type="project" value="RHEA"/>
</dbReference>
<dbReference type="STRING" id="1314781.A0A166BL21"/>
<dbReference type="OrthoDB" id="1732691at2759"/>
<dbReference type="InterPro" id="IPR001544">
    <property type="entry name" value="Aminotrans_IV"/>
</dbReference>
<comment type="similarity">
    <text evidence="2 9">Belongs to the class-IV pyridoxal-phosphate-dependent aminotransferase family.</text>
</comment>
<accession>A0A166BL21</accession>
<dbReference type="PANTHER" id="PTHR11825:SF44">
    <property type="entry name" value="BRANCHED-CHAIN-AMINO-ACID AMINOTRANSFERASE"/>
    <property type="match status" value="1"/>
</dbReference>
<evidence type="ECO:0000256" key="1">
    <source>
        <dbReference type="ARBA" id="ARBA00001933"/>
    </source>
</evidence>
<dbReference type="CDD" id="cd01557">
    <property type="entry name" value="BCAT_beta_family"/>
    <property type="match status" value="1"/>
</dbReference>
<dbReference type="InterPro" id="IPR043132">
    <property type="entry name" value="BCAT-like_C"/>
</dbReference>
<keyword evidence="13" id="KW-1185">Reference proteome</keyword>
<dbReference type="PROSITE" id="PS00770">
    <property type="entry name" value="AA_TRANSFER_CLASS_4"/>
    <property type="match status" value="1"/>
</dbReference>
<evidence type="ECO:0000256" key="3">
    <source>
        <dbReference type="ARBA" id="ARBA00022576"/>
    </source>
</evidence>
<dbReference type="PANTHER" id="PTHR11825">
    <property type="entry name" value="SUBGROUP IIII AMINOTRANSFERASE"/>
    <property type="match status" value="1"/>
</dbReference>
<dbReference type="GO" id="GO:0009099">
    <property type="term" value="P:L-valine biosynthetic process"/>
    <property type="evidence" value="ECO:0007669"/>
    <property type="project" value="TreeGrafter"/>
</dbReference>
<proteinExistence type="inferred from homology"/>
<evidence type="ECO:0000256" key="11">
    <source>
        <dbReference type="RuleBase" id="RU004517"/>
    </source>
</evidence>
<protein>
    <recommendedName>
        <fullName evidence="11">Branched-chain-amino-acid aminotransferase</fullName>
        <ecNumber evidence="11">2.6.1.42</ecNumber>
    </recommendedName>
</protein>
<reference evidence="12 13" key="1">
    <citation type="journal article" date="2016" name="Mol. Biol. Evol.">
        <title>Comparative Genomics of Early-Diverging Mushroom-Forming Fungi Provides Insights into the Origins of Lignocellulose Decay Capabilities.</title>
        <authorList>
            <person name="Nagy L.G."/>
            <person name="Riley R."/>
            <person name="Tritt A."/>
            <person name="Adam C."/>
            <person name="Daum C."/>
            <person name="Floudas D."/>
            <person name="Sun H."/>
            <person name="Yadav J.S."/>
            <person name="Pangilinan J."/>
            <person name="Larsson K.H."/>
            <person name="Matsuura K."/>
            <person name="Barry K."/>
            <person name="Labutti K."/>
            <person name="Kuo R."/>
            <person name="Ohm R.A."/>
            <person name="Bhattacharya S.S."/>
            <person name="Shirouzu T."/>
            <person name="Yoshinaga Y."/>
            <person name="Martin F.M."/>
            <person name="Grigoriev I.V."/>
            <person name="Hibbett D.S."/>
        </authorList>
    </citation>
    <scope>NUCLEOTIDE SEQUENCE [LARGE SCALE GENOMIC DNA]</scope>
    <source>
        <strain evidence="12 13">HHB12029</strain>
    </source>
</reference>
<dbReference type="Pfam" id="PF01063">
    <property type="entry name" value="Aminotran_4"/>
    <property type="match status" value="1"/>
</dbReference>
<dbReference type="FunFam" id="3.20.10.10:FF:000004">
    <property type="entry name" value="Branched-chain-amino-acid aminotransferase"/>
    <property type="match status" value="1"/>
</dbReference>
<evidence type="ECO:0000256" key="5">
    <source>
        <dbReference type="ARBA" id="ARBA00022679"/>
    </source>
</evidence>
<name>A0A166BL21_EXIGL</name>